<dbReference type="InterPro" id="IPR026983">
    <property type="entry name" value="DHC"/>
</dbReference>
<feature type="non-terminal residue" evidence="4">
    <location>
        <position position="371"/>
    </location>
</feature>
<dbReference type="InterPro" id="IPR027417">
    <property type="entry name" value="P-loop_NTPase"/>
</dbReference>
<dbReference type="GO" id="GO:0007018">
    <property type="term" value="P:microtubule-based movement"/>
    <property type="evidence" value="ECO:0007669"/>
    <property type="project" value="InterPro"/>
</dbReference>
<evidence type="ECO:0000256" key="2">
    <source>
        <dbReference type="SAM" id="MobiDB-lite"/>
    </source>
</evidence>
<dbReference type="Pfam" id="PF12774">
    <property type="entry name" value="AAA_6"/>
    <property type="match status" value="1"/>
</dbReference>
<name>A0A9W8LPJ3_9FUNG</name>
<feature type="domain" description="Dynein heavy chain hydrolytic ATP-binding dynein motor region" evidence="3">
    <location>
        <begin position="27"/>
        <end position="121"/>
    </location>
</feature>
<dbReference type="InterPro" id="IPR043157">
    <property type="entry name" value="Dynein_AAA1S"/>
</dbReference>
<organism evidence="4 5">
    <name type="scientific">Coemansia guatemalensis</name>
    <dbReference type="NCBI Taxonomy" id="2761395"/>
    <lineage>
        <taxon>Eukaryota</taxon>
        <taxon>Fungi</taxon>
        <taxon>Fungi incertae sedis</taxon>
        <taxon>Zoopagomycota</taxon>
        <taxon>Kickxellomycotina</taxon>
        <taxon>Kickxellomycetes</taxon>
        <taxon>Kickxellales</taxon>
        <taxon>Kickxellaceae</taxon>
        <taxon>Coemansia</taxon>
    </lineage>
</organism>
<dbReference type="EMBL" id="JANBUO010003696">
    <property type="protein sequence ID" value="KAJ2789824.1"/>
    <property type="molecule type" value="Genomic_DNA"/>
</dbReference>
<dbReference type="PANTHER" id="PTHR46532">
    <property type="entry name" value="MALE FERTILITY FACTOR KL5"/>
    <property type="match status" value="1"/>
</dbReference>
<dbReference type="GO" id="GO:0045505">
    <property type="term" value="F:dynein intermediate chain binding"/>
    <property type="evidence" value="ECO:0007669"/>
    <property type="project" value="InterPro"/>
</dbReference>
<reference evidence="4" key="1">
    <citation type="submission" date="2022-07" db="EMBL/GenBank/DDBJ databases">
        <title>Phylogenomic reconstructions and comparative analyses of Kickxellomycotina fungi.</title>
        <authorList>
            <person name="Reynolds N.K."/>
            <person name="Stajich J.E."/>
            <person name="Barry K."/>
            <person name="Grigoriev I.V."/>
            <person name="Crous P."/>
            <person name="Smith M.E."/>
        </authorList>
    </citation>
    <scope>NUCLEOTIDE SEQUENCE</scope>
    <source>
        <strain evidence="4">NRRL 1565</strain>
    </source>
</reference>
<dbReference type="Gene3D" id="3.40.50.300">
    <property type="entry name" value="P-loop containing nucleotide triphosphate hydrolases"/>
    <property type="match status" value="1"/>
</dbReference>
<sequence length="371" mass="39481">LKREQQGSGSASVLGEDSGDAARPAPADEQALVIQSIRETMVPKLVAQDIGLLGSLLEDVFPGAASQAAQLERLRAALEEESAARGLVNGAQWVAKALQLYQMQALHHGVMMVGAAGSGKSTAWRVLLAALERLEGVEGVSYVIDPKAITKDELYGTLDATTREWRDGLFTHVLRKIVDNVRGESTRRHWIVFDGDVDPEWVENLNSVLDDNRLLTLPNGERLALPPNVRVLFEVETLRYATPATVSRCGMVWFSDDTVTAEMAMQHYLNRLRAEPLDDGAEGFGGAEGVARLGGSDAPGARLGGTSAPGAQLGAAADANSKAALSPAMRVQAAAADVLAPFLARDGVVARALGLAAGLEHVMEFTRMRAL</sequence>
<accession>A0A9W8LPJ3</accession>
<dbReference type="Gene3D" id="1.10.8.710">
    <property type="match status" value="1"/>
</dbReference>
<dbReference type="GO" id="GO:0051959">
    <property type="term" value="F:dynein light intermediate chain binding"/>
    <property type="evidence" value="ECO:0007669"/>
    <property type="project" value="InterPro"/>
</dbReference>
<dbReference type="Gene3D" id="1.10.472.130">
    <property type="match status" value="1"/>
</dbReference>
<dbReference type="Proteomes" id="UP001140094">
    <property type="component" value="Unassembled WGS sequence"/>
</dbReference>
<evidence type="ECO:0000313" key="5">
    <source>
        <dbReference type="Proteomes" id="UP001140094"/>
    </source>
</evidence>
<evidence type="ECO:0000313" key="4">
    <source>
        <dbReference type="EMBL" id="KAJ2789824.1"/>
    </source>
</evidence>
<dbReference type="FunFam" id="3.40.50.300:FF:000517">
    <property type="entry name" value="Cytoplasmic dynein heavy chain 1"/>
    <property type="match status" value="1"/>
</dbReference>
<protein>
    <submittedName>
        <fullName evidence="4">Dynein heavy chain</fullName>
    </submittedName>
</protein>
<dbReference type="GO" id="GO:0005524">
    <property type="term" value="F:ATP binding"/>
    <property type="evidence" value="ECO:0007669"/>
    <property type="project" value="InterPro"/>
</dbReference>
<gene>
    <name evidence="4" type="primary">DYN1_4</name>
    <name evidence="4" type="ORF">H4R20_007111</name>
</gene>
<comment type="similarity">
    <text evidence="1">Belongs to the dynein heavy chain family.</text>
</comment>
<feature type="compositionally biased region" description="Polar residues" evidence="2">
    <location>
        <begin position="1"/>
        <end position="11"/>
    </location>
</feature>
<dbReference type="OrthoDB" id="447173at2759"/>
<dbReference type="GO" id="GO:0005858">
    <property type="term" value="C:axonemal dynein complex"/>
    <property type="evidence" value="ECO:0007669"/>
    <property type="project" value="TreeGrafter"/>
</dbReference>
<dbReference type="AlphaFoldDB" id="A0A9W8LPJ3"/>
<feature type="non-terminal residue" evidence="4">
    <location>
        <position position="1"/>
    </location>
</feature>
<evidence type="ECO:0000256" key="1">
    <source>
        <dbReference type="ARBA" id="ARBA00008887"/>
    </source>
</evidence>
<evidence type="ECO:0000259" key="3">
    <source>
        <dbReference type="Pfam" id="PF12774"/>
    </source>
</evidence>
<comment type="caution">
    <text evidence="4">The sequence shown here is derived from an EMBL/GenBank/DDBJ whole genome shotgun (WGS) entry which is preliminary data.</text>
</comment>
<dbReference type="InterPro" id="IPR035699">
    <property type="entry name" value="AAA_6"/>
</dbReference>
<dbReference type="PANTHER" id="PTHR46532:SF4">
    <property type="entry name" value="AAA+ ATPASE DOMAIN-CONTAINING PROTEIN"/>
    <property type="match status" value="1"/>
</dbReference>
<keyword evidence="5" id="KW-1185">Reference proteome</keyword>
<proteinExistence type="inferred from homology"/>
<feature type="region of interest" description="Disordered" evidence="2">
    <location>
        <begin position="1"/>
        <end position="26"/>
    </location>
</feature>
<dbReference type="SUPFAM" id="SSF52540">
    <property type="entry name" value="P-loop containing nucleoside triphosphate hydrolases"/>
    <property type="match status" value="1"/>
</dbReference>